<dbReference type="PANTHER" id="PTHR11435:SF1">
    <property type="entry name" value="NADH-UBIQUINONE OXIDOREDUCTASE CHAIN 6"/>
    <property type="match status" value="1"/>
</dbReference>
<reference evidence="16" key="1">
    <citation type="journal article" date="2017" name="Sci. Rep.">
        <title>Evolution of sex-dependent mtDNA transmission in freshwater mussels (Bivalvia: Unionida).</title>
        <authorList>
            <person name="Guerra D."/>
            <person name="Plazzi F."/>
            <person name="Stewart D.T."/>
            <person name="Bogan A.E."/>
            <person name="Hoeh W.R."/>
            <person name="Breton S."/>
        </authorList>
    </citation>
    <scope>NUCLEOTIDE SEQUENCE</scope>
    <source>
        <strain evidence="16">H2445</strain>
        <tissue evidence="16">Gonad</tissue>
    </source>
</reference>
<keyword evidence="10 15" id="KW-1133">Transmembrane helix</keyword>
<evidence type="ECO:0000256" key="11">
    <source>
        <dbReference type="ARBA" id="ARBA00023027"/>
    </source>
</evidence>
<evidence type="ECO:0000256" key="6">
    <source>
        <dbReference type="ARBA" id="ARBA00022660"/>
    </source>
</evidence>
<comment type="subcellular location">
    <subcellularLocation>
        <location evidence="1 15">Mitochondrion membrane</location>
        <topology evidence="1 15">Multi-pass membrane protein</topology>
    </subcellularLocation>
</comment>
<evidence type="ECO:0000256" key="10">
    <source>
        <dbReference type="ARBA" id="ARBA00022989"/>
    </source>
</evidence>
<protein>
    <recommendedName>
        <fullName evidence="4 15">NADH-ubiquinone oxidoreductase chain 6</fullName>
        <ecNumber evidence="3 15">7.1.1.2</ecNumber>
    </recommendedName>
</protein>
<keyword evidence="12 15" id="KW-0496">Mitochondrion</keyword>
<keyword evidence="15" id="KW-0830">Ubiquinone</keyword>
<evidence type="ECO:0000256" key="14">
    <source>
        <dbReference type="ARBA" id="ARBA00049551"/>
    </source>
</evidence>
<evidence type="ECO:0000256" key="12">
    <source>
        <dbReference type="ARBA" id="ARBA00023128"/>
    </source>
</evidence>
<dbReference type="InterPro" id="IPR001457">
    <property type="entry name" value="NADH_UbQ/plastoQ_OxRdtase_su6"/>
</dbReference>
<comment type="catalytic activity">
    <reaction evidence="14 15">
        <text>a ubiquinone + NADH + 5 H(+)(in) = a ubiquinol + NAD(+) + 4 H(+)(out)</text>
        <dbReference type="Rhea" id="RHEA:29091"/>
        <dbReference type="Rhea" id="RHEA-COMP:9565"/>
        <dbReference type="Rhea" id="RHEA-COMP:9566"/>
        <dbReference type="ChEBI" id="CHEBI:15378"/>
        <dbReference type="ChEBI" id="CHEBI:16389"/>
        <dbReference type="ChEBI" id="CHEBI:17976"/>
        <dbReference type="ChEBI" id="CHEBI:57540"/>
        <dbReference type="ChEBI" id="CHEBI:57945"/>
        <dbReference type="EC" id="7.1.1.2"/>
    </reaction>
</comment>
<gene>
    <name evidence="16" type="primary">nad6</name>
</gene>
<sequence>MQITLYLLTTIWLLSLLNLILPMHPLSLGIMILCLALFSCTLTAMSNPWYAYMLFFVYIGGMLVMFAYIASLSPNSTFSINTQMSLLTSIPLIILNMKYHQYPNNSQVPNSITKTNELTEQTFTFLYTQSGSTLLILLALILLLTMIIVVKMCNLSSGPLRPFTGK</sequence>
<proteinExistence type="inferred from homology"/>
<accession>A0A1Y9T606</accession>
<evidence type="ECO:0000256" key="5">
    <source>
        <dbReference type="ARBA" id="ARBA00022448"/>
    </source>
</evidence>
<keyword evidence="6 15" id="KW-0679">Respiratory chain</keyword>
<name>A0A1Y9T606_9BIVA</name>
<evidence type="ECO:0000313" key="16">
    <source>
        <dbReference type="EMBL" id="AQT38506.1"/>
    </source>
</evidence>
<evidence type="ECO:0000256" key="9">
    <source>
        <dbReference type="ARBA" id="ARBA00022982"/>
    </source>
</evidence>
<dbReference type="EC" id="7.1.1.2" evidence="3 15"/>
<dbReference type="GO" id="GO:0008137">
    <property type="term" value="F:NADH dehydrogenase (ubiquinone) activity"/>
    <property type="evidence" value="ECO:0007669"/>
    <property type="project" value="UniProtKB-EC"/>
</dbReference>
<evidence type="ECO:0000256" key="4">
    <source>
        <dbReference type="ARBA" id="ARBA00021095"/>
    </source>
</evidence>
<keyword evidence="7 15" id="KW-0812">Transmembrane</keyword>
<organism evidence="16">
    <name type="scientific">Anodontites trapesialis</name>
    <dbReference type="NCBI Taxonomy" id="1961152"/>
    <lineage>
        <taxon>Eukaryota</taxon>
        <taxon>Metazoa</taxon>
        <taxon>Spiralia</taxon>
        <taxon>Lophotrochozoa</taxon>
        <taxon>Mollusca</taxon>
        <taxon>Bivalvia</taxon>
        <taxon>Autobranchia</taxon>
        <taxon>Heteroconchia</taxon>
        <taxon>Palaeoheterodonta</taxon>
        <taxon>Unionida</taxon>
        <taxon>Muteloidea</taxon>
        <taxon>Mycetopodidae</taxon>
        <taxon>Anodontites</taxon>
    </lineage>
</organism>
<evidence type="ECO:0000256" key="15">
    <source>
        <dbReference type="RuleBase" id="RU004430"/>
    </source>
</evidence>
<keyword evidence="8 15" id="KW-1278">Translocase</keyword>
<keyword evidence="13 15" id="KW-0472">Membrane</keyword>
<geneLocation type="mitochondrion" evidence="16"/>
<evidence type="ECO:0000256" key="8">
    <source>
        <dbReference type="ARBA" id="ARBA00022967"/>
    </source>
</evidence>
<dbReference type="PANTHER" id="PTHR11435">
    <property type="entry name" value="NADH UBIQUINONE OXIDOREDUCTASE SUBUNIT ND6"/>
    <property type="match status" value="1"/>
</dbReference>
<dbReference type="AlphaFoldDB" id="A0A1Y9T606"/>
<dbReference type="GO" id="GO:0031966">
    <property type="term" value="C:mitochondrial membrane"/>
    <property type="evidence" value="ECO:0007669"/>
    <property type="project" value="UniProtKB-SubCell"/>
</dbReference>
<comment type="function">
    <text evidence="15">Core subunit of the mitochondrial membrane respiratory chain NADH dehydrogenase (Complex I) which catalyzes electron transfer from NADH through the respiratory chain, using ubiquinone as an electron acceptor. Essential for the catalytic activity and assembly of complex I.</text>
</comment>
<evidence type="ECO:0000256" key="1">
    <source>
        <dbReference type="ARBA" id="ARBA00004225"/>
    </source>
</evidence>
<feature type="transmembrane region" description="Helical" evidence="15">
    <location>
        <begin position="134"/>
        <end position="153"/>
    </location>
</feature>
<keyword evidence="11 15" id="KW-0520">NAD</keyword>
<comment type="similarity">
    <text evidence="2 15">Belongs to the complex I subunit 6 family.</text>
</comment>
<dbReference type="Pfam" id="PF00499">
    <property type="entry name" value="Oxidored_q3"/>
    <property type="match status" value="1"/>
</dbReference>
<evidence type="ECO:0000256" key="13">
    <source>
        <dbReference type="ARBA" id="ARBA00023136"/>
    </source>
</evidence>
<feature type="transmembrane region" description="Helical" evidence="15">
    <location>
        <begin position="12"/>
        <end position="38"/>
    </location>
</feature>
<keyword evidence="9 15" id="KW-0249">Electron transport</keyword>
<evidence type="ECO:0000256" key="7">
    <source>
        <dbReference type="ARBA" id="ARBA00022692"/>
    </source>
</evidence>
<dbReference type="InterPro" id="IPR050269">
    <property type="entry name" value="ComplexI_Subunit6"/>
</dbReference>
<feature type="transmembrane region" description="Helical" evidence="15">
    <location>
        <begin position="50"/>
        <end position="70"/>
    </location>
</feature>
<dbReference type="EMBL" id="KU873119">
    <property type="protein sequence ID" value="AQT38506.1"/>
    <property type="molecule type" value="Genomic_DNA"/>
</dbReference>
<keyword evidence="5 15" id="KW-0813">Transport</keyword>
<evidence type="ECO:0000256" key="2">
    <source>
        <dbReference type="ARBA" id="ARBA00005698"/>
    </source>
</evidence>
<evidence type="ECO:0000256" key="3">
    <source>
        <dbReference type="ARBA" id="ARBA00012944"/>
    </source>
</evidence>